<evidence type="ECO:0000256" key="1">
    <source>
        <dbReference type="SAM" id="MobiDB-lite"/>
    </source>
</evidence>
<dbReference type="KEGG" id="hsc:HVS_13820"/>
<organism evidence="2 3">
    <name type="scientific">Acetivibrio saccincola</name>
    <dbReference type="NCBI Taxonomy" id="1677857"/>
    <lineage>
        <taxon>Bacteria</taxon>
        <taxon>Bacillati</taxon>
        <taxon>Bacillota</taxon>
        <taxon>Clostridia</taxon>
        <taxon>Eubacteriales</taxon>
        <taxon>Oscillospiraceae</taxon>
        <taxon>Acetivibrio</taxon>
    </lineage>
</organism>
<protein>
    <submittedName>
        <fullName evidence="2">Uncharacterized protein</fullName>
    </submittedName>
</protein>
<dbReference type="AlphaFoldDB" id="A0A2K9E4H2"/>
<proteinExistence type="predicted"/>
<feature type="compositionally biased region" description="Basic and acidic residues" evidence="1">
    <location>
        <begin position="1"/>
        <end position="17"/>
    </location>
</feature>
<sequence length="65" mass="7546">MMELDGSKKTHDNEPRIPRKTVNSIRRRVMKSFENIGNIPVLQMAGRTSRAYLVIRGIQRGNLMY</sequence>
<gene>
    <name evidence="2" type="ORF">HVS_13820</name>
</gene>
<name>A0A2K9E4H2_9FIRM</name>
<dbReference type="Proteomes" id="UP000233534">
    <property type="component" value="Chromosome"/>
</dbReference>
<evidence type="ECO:0000313" key="2">
    <source>
        <dbReference type="EMBL" id="AUG58627.1"/>
    </source>
</evidence>
<accession>A0A2K9E4H2</accession>
<evidence type="ECO:0000313" key="3">
    <source>
        <dbReference type="Proteomes" id="UP000233534"/>
    </source>
</evidence>
<dbReference type="EMBL" id="CP025197">
    <property type="protein sequence ID" value="AUG58627.1"/>
    <property type="molecule type" value="Genomic_DNA"/>
</dbReference>
<feature type="region of interest" description="Disordered" evidence="1">
    <location>
        <begin position="1"/>
        <end position="22"/>
    </location>
</feature>
<keyword evidence="3" id="KW-1185">Reference proteome</keyword>
<reference evidence="2 3" key="1">
    <citation type="submission" date="2017-12" db="EMBL/GenBank/DDBJ databases">
        <title>Complete genome sequence of Herbivorax saccincola GGR1, a novel Cellulosome-producing hydrolytic bacterium in a thermophilic biogas plant, established by Illumina and Nanopore MinION sequencing.</title>
        <authorList>
            <person name="Pechtl A."/>
            <person name="Ruckert C."/>
            <person name="Koeck D.E."/>
            <person name="Maus I."/>
            <person name="Winkler A."/>
            <person name="Kalinowski J."/>
            <person name="Puhler A."/>
            <person name="Schwarz W.W."/>
            <person name="Zverlov V.V."/>
            <person name="Schluter A."/>
            <person name="Liebl W."/>
        </authorList>
    </citation>
    <scope>NUCLEOTIDE SEQUENCE [LARGE SCALE GENOMIC DNA]</scope>
    <source>
        <strain evidence="3">SR1</strain>
    </source>
</reference>